<evidence type="ECO:0000313" key="1">
    <source>
        <dbReference type="EMBL" id="MBS4192794.1"/>
    </source>
</evidence>
<proteinExistence type="predicted"/>
<dbReference type="EMBL" id="JAGYPM010000006">
    <property type="protein sequence ID" value="MBS4192794.1"/>
    <property type="molecule type" value="Genomic_DNA"/>
</dbReference>
<accession>A0ABS5NZG8</accession>
<evidence type="ECO:0000313" key="2">
    <source>
        <dbReference type="Proteomes" id="UP000681027"/>
    </source>
</evidence>
<keyword evidence="2" id="KW-1185">Reference proteome</keyword>
<dbReference type="RefSeq" id="WP_213104247.1">
    <property type="nucleotide sequence ID" value="NZ_JAGYPM010000006.1"/>
</dbReference>
<comment type="caution">
    <text evidence="1">The sequence shown here is derived from an EMBL/GenBank/DDBJ whole genome shotgun (WGS) entry which is preliminary data.</text>
</comment>
<gene>
    <name evidence="1" type="ORF">KHA94_21925</name>
</gene>
<protein>
    <submittedName>
        <fullName evidence="1">Uncharacterized protein</fullName>
    </submittedName>
</protein>
<name>A0ABS5NZG8_9BACI</name>
<sequence length="131" mass="14744">MNISEVISKLNESIDELDLVSSRRYIEQNIDILNNNKSLLKSNARVLLDFFTNILETGVKPLNRQELSTIHSVNTYASRFDLRGLKLFIKGKENLLLRADAVQYLNADAKIILEGMGAIEKNGQCVPVPKV</sequence>
<organism evidence="1 2">
    <name type="scientific">Cytobacillus citreus</name>
    <dbReference type="NCBI Taxonomy" id="2833586"/>
    <lineage>
        <taxon>Bacteria</taxon>
        <taxon>Bacillati</taxon>
        <taxon>Bacillota</taxon>
        <taxon>Bacilli</taxon>
        <taxon>Bacillales</taxon>
        <taxon>Bacillaceae</taxon>
        <taxon>Cytobacillus</taxon>
    </lineage>
</organism>
<reference evidence="1 2" key="1">
    <citation type="submission" date="2021-05" db="EMBL/GenBank/DDBJ databases">
        <title>Novel Bacillus species.</title>
        <authorList>
            <person name="Liu G."/>
        </authorList>
    </citation>
    <scope>NUCLEOTIDE SEQUENCE [LARGE SCALE GENOMIC DNA]</scope>
    <source>
        <strain evidence="1 2">FJAT-49705</strain>
    </source>
</reference>
<dbReference type="Proteomes" id="UP000681027">
    <property type="component" value="Unassembled WGS sequence"/>
</dbReference>